<name>A0AAW1PYV6_9CHLO</name>
<gene>
    <name evidence="1" type="ORF">WJX73_008173</name>
</gene>
<dbReference type="AlphaFoldDB" id="A0AAW1PYV6"/>
<protein>
    <recommendedName>
        <fullName evidence="3">LAGLIDADG homing endonuclease</fullName>
    </recommendedName>
</protein>
<evidence type="ECO:0000313" key="2">
    <source>
        <dbReference type="Proteomes" id="UP001465755"/>
    </source>
</evidence>
<reference evidence="1 2" key="1">
    <citation type="journal article" date="2024" name="Nat. Commun.">
        <title>Phylogenomics reveals the evolutionary origins of lichenization in chlorophyte algae.</title>
        <authorList>
            <person name="Puginier C."/>
            <person name="Libourel C."/>
            <person name="Otte J."/>
            <person name="Skaloud P."/>
            <person name="Haon M."/>
            <person name="Grisel S."/>
            <person name="Petersen M."/>
            <person name="Berrin J.G."/>
            <person name="Delaux P.M."/>
            <person name="Dal Grande F."/>
            <person name="Keller J."/>
        </authorList>
    </citation>
    <scope>NUCLEOTIDE SEQUENCE [LARGE SCALE GENOMIC DNA]</scope>
    <source>
        <strain evidence="1 2">SAG 2036</strain>
    </source>
</reference>
<dbReference type="Proteomes" id="UP001465755">
    <property type="component" value="Unassembled WGS sequence"/>
</dbReference>
<dbReference type="EMBL" id="JALJOQ010000004">
    <property type="protein sequence ID" value="KAK9813575.1"/>
    <property type="molecule type" value="Genomic_DNA"/>
</dbReference>
<keyword evidence="2" id="KW-1185">Reference proteome</keyword>
<evidence type="ECO:0000313" key="1">
    <source>
        <dbReference type="EMBL" id="KAK9813575.1"/>
    </source>
</evidence>
<sequence length="148" mass="16377">MPVQTAHAADLAPCNARAARGHVIAAGNARDPTGPYTRSSAAATVRQMTALDAPEQFPPPNVHGAKRFLVKVQIDGYMTGQPHIVYDQKRSIILYVEKQQPAYPELLKLVRLKGFMGLKAYLWCKRASDTTLRIFTEGMPSGTRMPLW</sequence>
<evidence type="ECO:0008006" key="3">
    <source>
        <dbReference type="Google" id="ProtNLM"/>
    </source>
</evidence>
<comment type="caution">
    <text evidence="1">The sequence shown here is derived from an EMBL/GenBank/DDBJ whole genome shotgun (WGS) entry which is preliminary data.</text>
</comment>
<organism evidence="1 2">
    <name type="scientific">Symbiochloris irregularis</name>
    <dbReference type="NCBI Taxonomy" id="706552"/>
    <lineage>
        <taxon>Eukaryota</taxon>
        <taxon>Viridiplantae</taxon>
        <taxon>Chlorophyta</taxon>
        <taxon>core chlorophytes</taxon>
        <taxon>Trebouxiophyceae</taxon>
        <taxon>Trebouxiales</taxon>
        <taxon>Trebouxiaceae</taxon>
        <taxon>Symbiochloris</taxon>
    </lineage>
</organism>
<proteinExistence type="predicted"/>
<accession>A0AAW1PYV6</accession>